<gene>
    <name evidence="18" type="primary">mtaB</name>
    <name evidence="18" type="ORF">M1R53_05115</name>
</gene>
<keyword evidence="5" id="KW-0963">Cytoplasm</keyword>
<evidence type="ECO:0000256" key="3">
    <source>
        <dbReference type="ARBA" id="ARBA00013273"/>
    </source>
</evidence>
<dbReference type="GO" id="GO:0035598">
    <property type="term" value="F:tRNA (N(6)-L-threonylcarbamoyladenosine(37)-C(2))-methylthiotransferase activity"/>
    <property type="evidence" value="ECO:0007669"/>
    <property type="project" value="UniProtKB-EC"/>
</dbReference>
<keyword evidence="7" id="KW-0949">S-adenosyl-L-methionine</keyword>
<dbReference type="RefSeq" id="WP_249242218.1">
    <property type="nucleotide sequence ID" value="NZ_CP096649.1"/>
</dbReference>
<evidence type="ECO:0000256" key="7">
    <source>
        <dbReference type="ARBA" id="ARBA00022691"/>
    </source>
</evidence>
<evidence type="ECO:0000256" key="5">
    <source>
        <dbReference type="ARBA" id="ARBA00022490"/>
    </source>
</evidence>
<dbReference type="Gene3D" id="3.40.50.12160">
    <property type="entry name" value="Methylthiotransferase, N-terminal domain"/>
    <property type="match status" value="1"/>
</dbReference>
<keyword evidence="10" id="KW-0408">Iron</keyword>
<dbReference type="Proteomes" id="UP000831151">
    <property type="component" value="Chromosome"/>
</dbReference>
<dbReference type="InterPro" id="IPR013848">
    <property type="entry name" value="Methylthiotransferase_N"/>
</dbReference>
<evidence type="ECO:0000256" key="9">
    <source>
        <dbReference type="ARBA" id="ARBA00022723"/>
    </source>
</evidence>
<dbReference type="InterPro" id="IPR005839">
    <property type="entry name" value="Methylthiotransferase"/>
</dbReference>
<keyword evidence="19" id="KW-1185">Reference proteome</keyword>
<dbReference type="SUPFAM" id="SSF102114">
    <property type="entry name" value="Radical SAM enzymes"/>
    <property type="match status" value="1"/>
</dbReference>
<evidence type="ECO:0000256" key="12">
    <source>
        <dbReference type="ARBA" id="ARBA00031213"/>
    </source>
</evidence>
<dbReference type="GO" id="GO:0051539">
    <property type="term" value="F:4 iron, 4 sulfur cluster binding"/>
    <property type="evidence" value="ECO:0007669"/>
    <property type="project" value="UniProtKB-KW"/>
</dbReference>
<name>A0A9E7DI90_9FIRM</name>
<feature type="domain" description="MTTase N-terminal" evidence="16">
    <location>
        <begin position="2"/>
        <end position="114"/>
    </location>
</feature>
<dbReference type="InterPro" id="IPR007197">
    <property type="entry name" value="rSAM"/>
</dbReference>
<dbReference type="InterPro" id="IPR038135">
    <property type="entry name" value="Methylthiotransferase_N_sf"/>
</dbReference>
<dbReference type="FunFam" id="3.80.30.20:FF:000001">
    <property type="entry name" value="tRNA-2-methylthio-N(6)-dimethylallyladenosine synthase 2"/>
    <property type="match status" value="1"/>
</dbReference>
<dbReference type="InterPro" id="IPR006638">
    <property type="entry name" value="Elp3/MiaA/NifB-like_rSAM"/>
</dbReference>
<dbReference type="CDD" id="cd01335">
    <property type="entry name" value="Radical_SAM"/>
    <property type="match status" value="1"/>
</dbReference>
<evidence type="ECO:0000256" key="1">
    <source>
        <dbReference type="ARBA" id="ARBA00001966"/>
    </source>
</evidence>
<dbReference type="Gene3D" id="3.80.30.20">
    <property type="entry name" value="tm_1862 like domain"/>
    <property type="match status" value="1"/>
</dbReference>
<keyword evidence="9" id="KW-0479">Metal-binding</keyword>
<evidence type="ECO:0000256" key="10">
    <source>
        <dbReference type="ARBA" id="ARBA00023004"/>
    </source>
</evidence>
<proteinExistence type="inferred from homology"/>
<keyword evidence="11" id="KW-0411">Iron-sulfur</keyword>
<feature type="domain" description="Radical SAM core" evidence="17">
    <location>
        <begin position="138"/>
        <end position="365"/>
    </location>
</feature>
<dbReference type="EC" id="2.8.4.5" evidence="3"/>
<keyword evidence="8" id="KW-0819">tRNA processing</keyword>
<dbReference type="EMBL" id="CP096649">
    <property type="protein sequence ID" value="UQK58623.1"/>
    <property type="molecule type" value="Genomic_DNA"/>
</dbReference>
<evidence type="ECO:0000256" key="8">
    <source>
        <dbReference type="ARBA" id="ARBA00022694"/>
    </source>
</evidence>
<keyword evidence="4" id="KW-0004">4Fe-4S</keyword>
<dbReference type="InterPro" id="IPR023404">
    <property type="entry name" value="rSAM_horseshoe"/>
</dbReference>
<dbReference type="Pfam" id="PF04055">
    <property type="entry name" value="Radical_SAM"/>
    <property type="match status" value="1"/>
</dbReference>
<evidence type="ECO:0000256" key="4">
    <source>
        <dbReference type="ARBA" id="ARBA00022485"/>
    </source>
</evidence>
<comment type="catalytic activity">
    <reaction evidence="13">
        <text>N(6)-L-threonylcarbamoyladenosine(37) in tRNA + (sulfur carrier)-SH + AH2 + 2 S-adenosyl-L-methionine = 2-methylsulfanyl-N(6)-L-threonylcarbamoyladenosine(37) in tRNA + (sulfur carrier)-H + 5'-deoxyadenosine + L-methionine + A + S-adenosyl-L-homocysteine + 2 H(+)</text>
        <dbReference type="Rhea" id="RHEA:37075"/>
        <dbReference type="Rhea" id="RHEA-COMP:10163"/>
        <dbReference type="Rhea" id="RHEA-COMP:11092"/>
        <dbReference type="Rhea" id="RHEA-COMP:14737"/>
        <dbReference type="Rhea" id="RHEA-COMP:14739"/>
        <dbReference type="ChEBI" id="CHEBI:13193"/>
        <dbReference type="ChEBI" id="CHEBI:15378"/>
        <dbReference type="ChEBI" id="CHEBI:17319"/>
        <dbReference type="ChEBI" id="CHEBI:17499"/>
        <dbReference type="ChEBI" id="CHEBI:29917"/>
        <dbReference type="ChEBI" id="CHEBI:57844"/>
        <dbReference type="ChEBI" id="CHEBI:57856"/>
        <dbReference type="ChEBI" id="CHEBI:59789"/>
        <dbReference type="ChEBI" id="CHEBI:64428"/>
        <dbReference type="ChEBI" id="CHEBI:74418"/>
        <dbReference type="ChEBI" id="CHEBI:74420"/>
        <dbReference type="EC" id="2.8.4.5"/>
    </reaction>
</comment>
<keyword evidence="6" id="KW-0808">Transferase</keyword>
<dbReference type="PROSITE" id="PS01278">
    <property type="entry name" value="MTTASE_RADICAL"/>
    <property type="match status" value="1"/>
</dbReference>
<comment type="cofactor">
    <cofactor evidence="1">
        <name>[4Fe-4S] cluster</name>
        <dbReference type="ChEBI" id="CHEBI:49883"/>
    </cofactor>
</comment>
<dbReference type="InterPro" id="IPR058240">
    <property type="entry name" value="rSAM_sf"/>
</dbReference>
<accession>A0A9E7DI90</accession>
<dbReference type="InterPro" id="IPR020612">
    <property type="entry name" value="Methylthiotransferase_CS"/>
</dbReference>
<evidence type="ECO:0000256" key="13">
    <source>
        <dbReference type="ARBA" id="ARBA00051661"/>
    </source>
</evidence>
<dbReference type="InterPro" id="IPR034557">
    <property type="entry name" value="ThrcA_tRNA_MEthiotransferase"/>
</dbReference>
<comment type="function">
    <text evidence="2">Catalyzes the methylthiolation of N6-threonylcarbamoyladenosine (t(6)A), leading to the formation of 2-methylthio-N6-threonylcarbamoyladenosine (ms(2)t(6)A) at position 37 in tRNAs that read codons beginning with adenine.</text>
</comment>
<dbReference type="SFLD" id="SFLDS00029">
    <property type="entry name" value="Radical_SAM"/>
    <property type="match status" value="1"/>
</dbReference>
<dbReference type="KEGG" id="fms:M1R53_05115"/>
<evidence type="ECO:0000256" key="14">
    <source>
        <dbReference type="ARBA" id="ARBA00061574"/>
    </source>
</evidence>
<dbReference type="SFLD" id="SFLDF00295">
    <property type="entry name" value="threonylcarbamoyladenosine_tRN"/>
    <property type="match status" value="1"/>
</dbReference>
<dbReference type="SMART" id="SM00729">
    <property type="entry name" value="Elp3"/>
    <property type="match status" value="1"/>
</dbReference>
<dbReference type="Pfam" id="PF00919">
    <property type="entry name" value="UPF0004"/>
    <property type="match status" value="1"/>
</dbReference>
<dbReference type="PROSITE" id="PS51449">
    <property type="entry name" value="MTTASE_N"/>
    <property type="match status" value="1"/>
</dbReference>
<dbReference type="NCBIfam" id="TIGR01579">
    <property type="entry name" value="MiaB-like-C"/>
    <property type="match status" value="1"/>
</dbReference>
<dbReference type="SFLD" id="SFLDG01082">
    <property type="entry name" value="B12-binding_domain_containing"/>
    <property type="match status" value="1"/>
</dbReference>
<comment type="similarity">
    <text evidence="14">Belongs to the methylthiotransferase family. MtaB subfamily.</text>
</comment>
<dbReference type="InterPro" id="IPR006467">
    <property type="entry name" value="MiaB-like_bact"/>
</dbReference>
<evidence type="ECO:0000256" key="2">
    <source>
        <dbReference type="ARBA" id="ARBA00002399"/>
    </source>
</evidence>
<dbReference type="PANTHER" id="PTHR11918">
    <property type="entry name" value="RADICAL SAM PROTEINS"/>
    <property type="match status" value="1"/>
</dbReference>
<dbReference type="FunFam" id="3.40.50.12160:FF:000004">
    <property type="entry name" value="Threonylcarbamoyladenosine tRNA methylthiotransferase MtaB"/>
    <property type="match status" value="1"/>
</dbReference>
<reference evidence="18" key="1">
    <citation type="submission" date="2022-04" db="EMBL/GenBank/DDBJ databases">
        <title>Complete genome sequences of Ezakiella coagulans and Fenollaria massiliensis.</title>
        <authorList>
            <person name="France M.T."/>
            <person name="Clifford J."/>
            <person name="Narina S."/>
            <person name="Rutt L."/>
            <person name="Ravel J."/>
        </authorList>
    </citation>
    <scope>NUCLEOTIDE SEQUENCE</scope>
    <source>
        <strain evidence="18">C0061C2</strain>
    </source>
</reference>
<sequence>MMKVYVQNLGCKVNLYEAQAIKNSFEQRGYEVKEDFDDIDVYVINTCTVTNKSDSKSRQMISKVKKKNPDAIIIICGCYSQINSKEIEEMDIADIIVGTQGRNKIADYLEEYLNLGEKKNYVEDNIDKNYEELLFDKNFDSTRAFIKIEDGCNNFCSYCIIPYARGRVRSRKADSIIKEIETLAKDGYKEFVITGIQITDYEDNDIDLIKLLEMIDEVPGVERVRLGSIQPKLLKDETVERLAKLKHLQHQFHLSLQSGSNKVLKLMNRKYTREDYIENTSKIYKAMPDSAITTDIIVGFPEEDDEDFKESIDIVKKINFLKVHVFRYSRRKGTKAYDMKGQIAESVKKDRAEILEEYQEASRHIFINKFIGNEFEVLFEEKKDEYFEGYTSNYIRAYLKTDENLHNQIIKVKAVEKFRDGILVERI</sequence>
<evidence type="ECO:0000313" key="19">
    <source>
        <dbReference type="Proteomes" id="UP000831151"/>
    </source>
</evidence>
<dbReference type="GO" id="GO:0046872">
    <property type="term" value="F:metal ion binding"/>
    <property type="evidence" value="ECO:0007669"/>
    <property type="project" value="UniProtKB-KW"/>
</dbReference>
<evidence type="ECO:0000256" key="6">
    <source>
        <dbReference type="ARBA" id="ARBA00022679"/>
    </source>
</evidence>
<evidence type="ECO:0000259" key="17">
    <source>
        <dbReference type="PROSITE" id="PS51918"/>
    </source>
</evidence>
<evidence type="ECO:0000256" key="15">
    <source>
        <dbReference type="ARBA" id="ARBA00069898"/>
    </source>
</evidence>
<dbReference type="SFLD" id="SFLDG01061">
    <property type="entry name" value="methylthiotransferase"/>
    <property type="match status" value="1"/>
</dbReference>
<dbReference type="AlphaFoldDB" id="A0A9E7DI90"/>
<dbReference type="NCBIfam" id="TIGR00089">
    <property type="entry name" value="MiaB/RimO family radical SAM methylthiotransferase"/>
    <property type="match status" value="1"/>
</dbReference>
<evidence type="ECO:0000256" key="11">
    <source>
        <dbReference type="ARBA" id="ARBA00023014"/>
    </source>
</evidence>
<evidence type="ECO:0000313" key="18">
    <source>
        <dbReference type="EMBL" id="UQK58623.1"/>
    </source>
</evidence>
<protein>
    <recommendedName>
        <fullName evidence="15">Threonylcarbamoyladenosine tRNA methylthiotransferase MtaB</fullName>
        <ecNumber evidence="3">2.8.4.5</ecNumber>
    </recommendedName>
    <alternativeName>
        <fullName evidence="12">tRNA-t(6)A37 methylthiotransferase</fullName>
    </alternativeName>
</protein>
<evidence type="ECO:0000259" key="16">
    <source>
        <dbReference type="PROSITE" id="PS51449"/>
    </source>
</evidence>
<dbReference type="PANTHER" id="PTHR11918:SF45">
    <property type="entry name" value="THREONYLCARBAMOYLADENOSINE TRNA METHYLTHIOTRANSFERASE"/>
    <property type="match status" value="1"/>
</dbReference>
<dbReference type="PROSITE" id="PS51918">
    <property type="entry name" value="RADICAL_SAM"/>
    <property type="match status" value="1"/>
</dbReference>
<organism evidence="18 19">
    <name type="scientific">Fenollaria massiliensis</name>
    <dbReference type="NCBI Taxonomy" id="938288"/>
    <lineage>
        <taxon>Bacteria</taxon>
        <taxon>Bacillati</taxon>
        <taxon>Bacillota</taxon>
        <taxon>Clostridia</taxon>
        <taxon>Eubacteriales</taxon>
        <taxon>Fenollaria</taxon>
    </lineage>
</organism>